<proteinExistence type="predicted"/>
<dbReference type="STRING" id="2754.EH55_13420"/>
<dbReference type="GO" id="GO:0016829">
    <property type="term" value="F:lyase activity"/>
    <property type="evidence" value="ECO:0007669"/>
    <property type="project" value="UniProtKB-KW"/>
</dbReference>
<sequence length="137" mass="14673">MSVKTFKCEAIAVGKGEGPALVSDEAICFYLVEPDTGTMIEQRHVLEGRSLAHTALVAHAGKGSSVVQMDGLFKIAMKGKAPAAVILRNPDPVFVSALLVMEIPSVYNVDEEFYSYVRDGDSVVVDADGGTITVERR</sequence>
<dbReference type="Pfam" id="PF01989">
    <property type="entry name" value="AcnX_swivel_put"/>
    <property type="match status" value="1"/>
</dbReference>
<dbReference type="GeneID" id="90982891"/>
<evidence type="ECO:0000313" key="4">
    <source>
        <dbReference type="Proteomes" id="UP000027665"/>
    </source>
</evidence>
<dbReference type="Proteomes" id="UP000027665">
    <property type="component" value="Unassembled WGS sequence"/>
</dbReference>
<protein>
    <recommendedName>
        <fullName evidence="2">Phosphomevalonate dehydratase small subunit-like domain-containing protein</fullName>
    </recommendedName>
</protein>
<comment type="caution">
    <text evidence="3">The sequence shown here is derived from an EMBL/GenBank/DDBJ whole genome shotgun (WGS) entry which is preliminary data.</text>
</comment>
<accession>A0A073ITW4</accession>
<reference evidence="3 4" key="1">
    <citation type="submission" date="2014-04" db="EMBL/GenBank/DDBJ databases">
        <title>Draft Genome Sequence of Synergistes jonesii.</title>
        <authorList>
            <person name="Coil D.A."/>
            <person name="Eisen J.A."/>
            <person name="Holland-Moritz H.E."/>
        </authorList>
    </citation>
    <scope>NUCLEOTIDE SEQUENCE [LARGE SCALE GENOMIC DNA]</scope>
    <source>
        <strain evidence="3 4">78-1</strain>
    </source>
</reference>
<dbReference type="InterPro" id="IPR002840">
    <property type="entry name" value="PMDh-S-like_dom"/>
</dbReference>
<dbReference type="OrthoDB" id="5182at2"/>
<dbReference type="RefSeq" id="WP_037974657.1">
    <property type="nucleotide sequence ID" value="NZ_JAXDSK010000044.1"/>
</dbReference>
<organism evidence="3 4">
    <name type="scientific">Synergistes jonesii</name>
    <dbReference type="NCBI Taxonomy" id="2754"/>
    <lineage>
        <taxon>Bacteria</taxon>
        <taxon>Thermotogati</taxon>
        <taxon>Synergistota</taxon>
        <taxon>Synergistia</taxon>
        <taxon>Synergistales</taxon>
        <taxon>Synergistaceae</taxon>
        <taxon>Synergistes</taxon>
    </lineage>
</organism>
<keyword evidence="1" id="KW-0456">Lyase</keyword>
<evidence type="ECO:0000259" key="2">
    <source>
        <dbReference type="Pfam" id="PF01989"/>
    </source>
</evidence>
<keyword evidence="4" id="KW-1185">Reference proteome</keyword>
<dbReference type="SUPFAM" id="SSF52016">
    <property type="entry name" value="LeuD/IlvD-like"/>
    <property type="match status" value="1"/>
</dbReference>
<name>A0A073ITW4_9BACT</name>
<dbReference type="AlphaFoldDB" id="A0A073ITW4"/>
<dbReference type="EMBL" id="JMKI01000008">
    <property type="protein sequence ID" value="KEJ92990.1"/>
    <property type="molecule type" value="Genomic_DNA"/>
</dbReference>
<feature type="domain" description="Phosphomevalonate dehydratase small subunit-like" evidence="2">
    <location>
        <begin position="30"/>
        <end position="105"/>
    </location>
</feature>
<dbReference type="Gene3D" id="3.50.30.10">
    <property type="entry name" value="Phosphohistidine domain"/>
    <property type="match status" value="1"/>
</dbReference>
<evidence type="ECO:0000256" key="1">
    <source>
        <dbReference type="ARBA" id="ARBA00023239"/>
    </source>
</evidence>
<gene>
    <name evidence="3" type="ORF">EH55_13420</name>
</gene>
<evidence type="ECO:0000313" key="3">
    <source>
        <dbReference type="EMBL" id="KEJ92990.1"/>
    </source>
</evidence>
<dbReference type="eggNOG" id="COG1786">
    <property type="taxonomic scope" value="Bacteria"/>
</dbReference>